<dbReference type="InterPro" id="IPR045931">
    <property type="entry name" value="DUF6350"/>
</dbReference>
<keyword evidence="4" id="KW-1185">Reference proteome</keyword>
<gene>
    <name evidence="3" type="ORF">GCM10022215_10770</name>
</gene>
<feature type="transmembrane region" description="Helical" evidence="2">
    <location>
        <begin position="175"/>
        <end position="196"/>
    </location>
</feature>
<feature type="transmembrane region" description="Helical" evidence="2">
    <location>
        <begin position="319"/>
        <end position="342"/>
    </location>
</feature>
<organism evidence="3 4">
    <name type="scientific">Nocardioides fonticola</name>
    <dbReference type="NCBI Taxonomy" id="450363"/>
    <lineage>
        <taxon>Bacteria</taxon>
        <taxon>Bacillati</taxon>
        <taxon>Actinomycetota</taxon>
        <taxon>Actinomycetes</taxon>
        <taxon>Propionibacteriales</taxon>
        <taxon>Nocardioidaceae</taxon>
        <taxon>Nocardioides</taxon>
    </lineage>
</organism>
<feature type="transmembrane region" description="Helical" evidence="2">
    <location>
        <begin position="395"/>
        <end position="416"/>
    </location>
</feature>
<proteinExistence type="predicted"/>
<evidence type="ECO:0000313" key="4">
    <source>
        <dbReference type="Proteomes" id="UP001501495"/>
    </source>
</evidence>
<reference evidence="4" key="1">
    <citation type="journal article" date="2019" name="Int. J. Syst. Evol. Microbiol.">
        <title>The Global Catalogue of Microorganisms (GCM) 10K type strain sequencing project: providing services to taxonomists for standard genome sequencing and annotation.</title>
        <authorList>
            <consortium name="The Broad Institute Genomics Platform"/>
            <consortium name="The Broad Institute Genome Sequencing Center for Infectious Disease"/>
            <person name="Wu L."/>
            <person name="Ma J."/>
        </authorList>
    </citation>
    <scope>NUCLEOTIDE SEQUENCE [LARGE SCALE GENOMIC DNA]</scope>
    <source>
        <strain evidence="4">JCM 16703</strain>
    </source>
</reference>
<protein>
    <recommendedName>
        <fullName evidence="5">Integral membrane protein</fullName>
    </recommendedName>
</protein>
<feature type="transmembrane region" description="Helical" evidence="2">
    <location>
        <begin position="143"/>
        <end position="163"/>
    </location>
</feature>
<sequence length="422" mass="41904">MTSLLPRPTSGAARSGRGRPHGPAPAPGRRPLALLAAGGGAAAALLTMLLTGSLGVIGWFLTDSGSHGTAGDGLRAGAQAWLVGLGSGVHVQGVALTLVPLGVTVLSAVTIARLGHRVGEACSGHGPDADALADGERDWTVPVAAGLFTLGYLVVAVITASTASRFAGTDLGFDVARIVLLGLLLCLGIGGTAIAVGSGRAAVWAAAAPPALRASALVARSVLRTWLLVALLAFVAAFALDVRTAANIMSQLHTGPGDVVLMLGLGAAVLPNAVLFSSAYMLGPGFTVGTGTLVAPSGVVLGPLPMLPIFAALPDVGTPPAWVAGLLGVPALVAFVATLRALRRVPLARYEEGAVRGLGGGLLAALALGVLTAFAGGAIGPGRMRDVAPHVGDALLHAIVSFGLAGLLAGLIATWWQRRQAA</sequence>
<feature type="region of interest" description="Disordered" evidence="1">
    <location>
        <begin position="1"/>
        <end position="30"/>
    </location>
</feature>
<feature type="transmembrane region" description="Helical" evidence="2">
    <location>
        <begin position="354"/>
        <end position="375"/>
    </location>
</feature>
<dbReference type="RefSeq" id="WP_344732234.1">
    <property type="nucleotide sequence ID" value="NZ_BAAAZH010000010.1"/>
</dbReference>
<keyword evidence="2" id="KW-0472">Membrane</keyword>
<accession>A0ABP7XEF6</accession>
<dbReference type="EMBL" id="BAAAZH010000010">
    <property type="protein sequence ID" value="GAA4113557.1"/>
    <property type="molecule type" value="Genomic_DNA"/>
</dbReference>
<dbReference type="Proteomes" id="UP001501495">
    <property type="component" value="Unassembled WGS sequence"/>
</dbReference>
<evidence type="ECO:0000256" key="2">
    <source>
        <dbReference type="SAM" id="Phobius"/>
    </source>
</evidence>
<feature type="transmembrane region" description="Helical" evidence="2">
    <location>
        <begin position="260"/>
        <end position="281"/>
    </location>
</feature>
<dbReference type="Pfam" id="PF19877">
    <property type="entry name" value="DUF6350"/>
    <property type="match status" value="1"/>
</dbReference>
<feature type="transmembrane region" description="Helical" evidence="2">
    <location>
        <begin position="32"/>
        <end position="61"/>
    </location>
</feature>
<feature type="transmembrane region" description="Helical" evidence="2">
    <location>
        <begin position="81"/>
        <end position="109"/>
    </location>
</feature>
<feature type="transmembrane region" description="Helical" evidence="2">
    <location>
        <begin position="217"/>
        <end position="240"/>
    </location>
</feature>
<keyword evidence="2" id="KW-1133">Transmembrane helix</keyword>
<evidence type="ECO:0008006" key="5">
    <source>
        <dbReference type="Google" id="ProtNLM"/>
    </source>
</evidence>
<evidence type="ECO:0000313" key="3">
    <source>
        <dbReference type="EMBL" id="GAA4113557.1"/>
    </source>
</evidence>
<evidence type="ECO:0000256" key="1">
    <source>
        <dbReference type="SAM" id="MobiDB-lite"/>
    </source>
</evidence>
<keyword evidence="2" id="KW-0812">Transmembrane</keyword>
<feature type="transmembrane region" description="Helical" evidence="2">
    <location>
        <begin position="293"/>
        <end position="313"/>
    </location>
</feature>
<comment type="caution">
    <text evidence="3">The sequence shown here is derived from an EMBL/GenBank/DDBJ whole genome shotgun (WGS) entry which is preliminary data.</text>
</comment>
<name>A0ABP7XEF6_9ACTN</name>